<proteinExistence type="predicted"/>
<keyword evidence="2" id="KW-1185">Reference proteome</keyword>
<reference evidence="1 2" key="1">
    <citation type="submission" date="2024-05" db="EMBL/GenBank/DDBJ databases">
        <title>Culex pipiens pipiens assembly and annotation.</title>
        <authorList>
            <person name="Alout H."/>
            <person name="Durand T."/>
        </authorList>
    </citation>
    <scope>NUCLEOTIDE SEQUENCE [LARGE SCALE GENOMIC DNA]</scope>
    <source>
        <strain evidence="1">HA-2024</strain>
        <tissue evidence="1">Whole body</tissue>
    </source>
</reference>
<gene>
    <name evidence="1" type="ORF">pipiens_018021</name>
</gene>
<organism evidence="1 2">
    <name type="scientific">Culex pipiens pipiens</name>
    <name type="common">Northern house mosquito</name>
    <dbReference type="NCBI Taxonomy" id="38569"/>
    <lineage>
        <taxon>Eukaryota</taxon>
        <taxon>Metazoa</taxon>
        <taxon>Ecdysozoa</taxon>
        <taxon>Arthropoda</taxon>
        <taxon>Hexapoda</taxon>
        <taxon>Insecta</taxon>
        <taxon>Pterygota</taxon>
        <taxon>Neoptera</taxon>
        <taxon>Endopterygota</taxon>
        <taxon>Diptera</taxon>
        <taxon>Nematocera</taxon>
        <taxon>Culicoidea</taxon>
        <taxon>Culicidae</taxon>
        <taxon>Culicinae</taxon>
        <taxon>Culicini</taxon>
        <taxon>Culex</taxon>
        <taxon>Culex</taxon>
    </lineage>
</organism>
<dbReference type="EMBL" id="JBEHCU010013272">
    <property type="protein sequence ID" value="KAL1374542.1"/>
    <property type="molecule type" value="Genomic_DNA"/>
</dbReference>
<evidence type="ECO:0000313" key="2">
    <source>
        <dbReference type="Proteomes" id="UP001562425"/>
    </source>
</evidence>
<name>A0ABD1CDT5_CULPP</name>
<dbReference type="Proteomes" id="UP001562425">
    <property type="component" value="Unassembled WGS sequence"/>
</dbReference>
<comment type="caution">
    <text evidence="1">The sequence shown here is derived from an EMBL/GenBank/DDBJ whole genome shotgun (WGS) entry which is preliminary data.</text>
</comment>
<sequence length="83" mass="9128">MPVLDPTQDYTSLDAINKQLTQLVSTFQKFSPYLVWIVQPGNAKTPPEKAFAEAVTAFANVLPQLNQMMTLILTNIQSGIMSG</sequence>
<accession>A0ABD1CDT5</accession>
<protein>
    <submittedName>
        <fullName evidence="1">Uncharacterized protein</fullName>
    </submittedName>
</protein>
<evidence type="ECO:0000313" key="1">
    <source>
        <dbReference type="EMBL" id="KAL1374542.1"/>
    </source>
</evidence>
<dbReference type="AlphaFoldDB" id="A0ABD1CDT5"/>